<proteinExistence type="predicted"/>
<organism evidence="1 2">
    <name type="scientific">Trichothecium roseum</name>
    <dbReference type="NCBI Taxonomy" id="47278"/>
    <lineage>
        <taxon>Eukaryota</taxon>
        <taxon>Fungi</taxon>
        <taxon>Dikarya</taxon>
        <taxon>Ascomycota</taxon>
        <taxon>Pezizomycotina</taxon>
        <taxon>Sordariomycetes</taxon>
        <taxon>Hypocreomycetidae</taxon>
        <taxon>Hypocreales</taxon>
        <taxon>Hypocreales incertae sedis</taxon>
        <taxon>Trichothecium</taxon>
    </lineage>
</organism>
<protein>
    <submittedName>
        <fullName evidence="1">Uncharacterized protein</fullName>
    </submittedName>
</protein>
<gene>
    <name evidence="1" type="ORF">N3K66_008220</name>
</gene>
<name>A0ACC0USW3_9HYPO</name>
<reference evidence="1" key="1">
    <citation type="submission" date="2022-10" db="EMBL/GenBank/DDBJ databases">
        <title>Complete Genome of Trichothecium roseum strain YXFP-22015, a Plant Pathogen Isolated from Citrus.</title>
        <authorList>
            <person name="Wang Y."/>
            <person name="Zhu L."/>
        </authorList>
    </citation>
    <scope>NUCLEOTIDE SEQUENCE</scope>
    <source>
        <strain evidence="1">YXFP-22015</strain>
    </source>
</reference>
<keyword evidence="2" id="KW-1185">Reference proteome</keyword>
<sequence>MFGPSSQNGPTNDAAGDADIFCAILTIRLLNAFLVNTFFQPDEFFQSLEPAWKLAFGLDSGAWITWEWHYQLRSSIHPLIFAGAYKAADYLAALGSLATGTRAVMLVATPRVVQAVFATLGDYYTWRLARKIHPKKPIALSALLLQLLSAWQWYTSVRTFSNSLETTLTAMALSYWPWHLVAPKPVLTADSLKTASAYAMPSLNIADLRISLVLAAFAVVLRPTNLLIWIAVAGVTLTRVSLQGESPLTGRDALVLLREAILCGGTVLALSACADSRFFGFWTFPPWNWLNFNLNQDLAVFYGRNPWHYYLLQGIPLLSTASLPLVLLALARPTSQARSPAQANAQCVLAAAVYVTTFSLSLIAHKEVRFVAPLLPILNVLAAPHATSLLTSTPTPFIPSPSLRHRVYFRLALGLNVLLAGFLSLAHQPAPLSVLAHLRTLHELHTDTTTTTTSMNTGSETAGKRIGNEELFALFLMPCHSTPWRSHLVHPSLHARALTCEPPLHTGPRTPERLSYRDEADRFYDAPITFLSEELFPPGDAQPLPRYIVGFEGIEPWLEEFLATSRGRETGMSLTREWEAFNGFFNEDWRRAGKIVVWETGAYDEPPEDLVSNATSM</sequence>
<comment type="caution">
    <text evidence="1">The sequence shown here is derived from an EMBL/GenBank/DDBJ whole genome shotgun (WGS) entry which is preliminary data.</text>
</comment>
<evidence type="ECO:0000313" key="1">
    <source>
        <dbReference type="EMBL" id="KAI9897198.1"/>
    </source>
</evidence>
<evidence type="ECO:0000313" key="2">
    <source>
        <dbReference type="Proteomes" id="UP001163324"/>
    </source>
</evidence>
<dbReference type="EMBL" id="CM047947">
    <property type="protein sequence ID" value="KAI9897198.1"/>
    <property type="molecule type" value="Genomic_DNA"/>
</dbReference>
<dbReference type="Proteomes" id="UP001163324">
    <property type="component" value="Chromosome 8"/>
</dbReference>
<accession>A0ACC0USW3</accession>